<dbReference type="PRINTS" id="PR00885">
    <property type="entry name" value="BCTERIALGSPH"/>
</dbReference>
<dbReference type="Proteomes" id="UP000178222">
    <property type="component" value="Unassembled WGS sequence"/>
</dbReference>
<dbReference type="PROSITE" id="PS00409">
    <property type="entry name" value="PROKAR_NTER_METHYL"/>
    <property type="match status" value="1"/>
</dbReference>
<evidence type="ECO:0000256" key="2">
    <source>
        <dbReference type="ARBA" id="ARBA00022481"/>
    </source>
</evidence>
<evidence type="ECO:0000313" key="8">
    <source>
        <dbReference type="Proteomes" id="UP000178222"/>
    </source>
</evidence>
<dbReference type="InterPro" id="IPR012902">
    <property type="entry name" value="N_methyl_site"/>
</dbReference>
<accession>A0A1G2RWA0</accession>
<dbReference type="GO" id="GO:0016020">
    <property type="term" value="C:membrane"/>
    <property type="evidence" value="ECO:0007669"/>
    <property type="project" value="UniProtKB-SubCell"/>
</dbReference>
<dbReference type="AlphaFoldDB" id="A0A1G2RWA0"/>
<name>A0A1G2RWA0_9BACT</name>
<keyword evidence="5 6" id="KW-0472">Membrane</keyword>
<organism evidence="7 8">
    <name type="scientific">Candidatus Wildermuthbacteria bacterium RIFCSPLOWO2_02_FULL_47_9c</name>
    <dbReference type="NCBI Taxonomy" id="1802466"/>
    <lineage>
        <taxon>Bacteria</taxon>
        <taxon>Candidatus Wildermuthiibacteriota</taxon>
    </lineage>
</organism>
<dbReference type="Pfam" id="PF07963">
    <property type="entry name" value="N_methyl"/>
    <property type="match status" value="1"/>
</dbReference>
<dbReference type="GO" id="GO:0015627">
    <property type="term" value="C:type II protein secretion system complex"/>
    <property type="evidence" value="ECO:0007669"/>
    <property type="project" value="InterPro"/>
</dbReference>
<evidence type="ECO:0008006" key="9">
    <source>
        <dbReference type="Google" id="ProtNLM"/>
    </source>
</evidence>
<proteinExistence type="predicted"/>
<feature type="transmembrane region" description="Helical" evidence="6">
    <location>
        <begin position="12"/>
        <end position="34"/>
    </location>
</feature>
<dbReference type="GO" id="GO:0015628">
    <property type="term" value="P:protein secretion by the type II secretion system"/>
    <property type="evidence" value="ECO:0007669"/>
    <property type="project" value="InterPro"/>
</dbReference>
<keyword evidence="3 6" id="KW-0812">Transmembrane</keyword>
<evidence type="ECO:0000256" key="6">
    <source>
        <dbReference type="SAM" id="Phobius"/>
    </source>
</evidence>
<dbReference type="Gene3D" id="3.30.700.10">
    <property type="entry name" value="Glycoprotein, Type 4 Pilin"/>
    <property type="match status" value="1"/>
</dbReference>
<dbReference type="InterPro" id="IPR045584">
    <property type="entry name" value="Pilin-like"/>
</dbReference>
<evidence type="ECO:0000313" key="7">
    <source>
        <dbReference type="EMBL" id="OHA77083.1"/>
    </source>
</evidence>
<comment type="subcellular location">
    <subcellularLocation>
        <location evidence="1">Membrane</location>
        <topology evidence="1">Single-pass membrane protein</topology>
    </subcellularLocation>
</comment>
<dbReference type="NCBIfam" id="TIGR02532">
    <property type="entry name" value="IV_pilin_GFxxxE"/>
    <property type="match status" value="1"/>
</dbReference>
<keyword evidence="2" id="KW-0488">Methylation</keyword>
<keyword evidence="4 6" id="KW-1133">Transmembrane helix</keyword>
<evidence type="ECO:0000256" key="3">
    <source>
        <dbReference type="ARBA" id="ARBA00022692"/>
    </source>
</evidence>
<evidence type="ECO:0000256" key="1">
    <source>
        <dbReference type="ARBA" id="ARBA00004167"/>
    </source>
</evidence>
<dbReference type="PANTHER" id="PTHR30093">
    <property type="entry name" value="GENERAL SECRETION PATHWAY PROTEIN G"/>
    <property type="match status" value="1"/>
</dbReference>
<dbReference type="EMBL" id="MHUL01000016">
    <property type="protein sequence ID" value="OHA77083.1"/>
    <property type="molecule type" value="Genomic_DNA"/>
</dbReference>
<protein>
    <recommendedName>
        <fullName evidence="9">Type II secretion system protein GspG C-terminal domain-containing protein</fullName>
    </recommendedName>
</protein>
<evidence type="ECO:0000256" key="5">
    <source>
        <dbReference type="ARBA" id="ARBA00023136"/>
    </source>
</evidence>
<dbReference type="SUPFAM" id="SSF54523">
    <property type="entry name" value="Pili subunits"/>
    <property type="match status" value="1"/>
</dbReference>
<comment type="caution">
    <text evidence="7">The sequence shown here is derived from an EMBL/GenBank/DDBJ whole genome shotgun (WGS) entry which is preliminary data.</text>
</comment>
<reference evidence="7 8" key="1">
    <citation type="journal article" date="2016" name="Nat. Commun.">
        <title>Thousands of microbial genomes shed light on interconnected biogeochemical processes in an aquifer system.</title>
        <authorList>
            <person name="Anantharaman K."/>
            <person name="Brown C.T."/>
            <person name="Hug L.A."/>
            <person name="Sharon I."/>
            <person name="Castelle C.J."/>
            <person name="Probst A.J."/>
            <person name="Thomas B.C."/>
            <person name="Singh A."/>
            <person name="Wilkins M.J."/>
            <person name="Karaoz U."/>
            <person name="Brodie E.L."/>
            <person name="Williams K.H."/>
            <person name="Hubbard S.S."/>
            <person name="Banfield J.F."/>
        </authorList>
    </citation>
    <scope>NUCLEOTIDE SEQUENCE [LARGE SCALE GENOMIC DNA]</scope>
</reference>
<gene>
    <name evidence="7" type="ORF">A3J30_02050</name>
</gene>
<dbReference type="InterPro" id="IPR002416">
    <property type="entry name" value="T2SS_protein-GspH"/>
</dbReference>
<sequence>MFKRQKGFTLIELLVVIAIIGLLAGIVLVSLGGARDSARDARIQAALQQTRSVAELVFNNASPLAYTSLCDVANTLNGAHATYGTQLTNLETDINNQGGALPLCFAAGDEYCVSAALATGGILCVDSTGSQGTAACAAVGPCPP</sequence>
<evidence type="ECO:0000256" key="4">
    <source>
        <dbReference type="ARBA" id="ARBA00022989"/>
    </source>
</evidence>
<dbReference type="PANTHER" id="PTHR30093:SF44">
    <property type="entry name" value="TYPE II SECRETION SYSTEM CORE PROTEIN G"/>
    <property type="match status" value="1"/>
</dbReference>